<accession>A0ABV3IVN1</accession>
<dbReference type="PANTHER" id="PTHR42718">
    <property type="entry name" value="MAJOR FACILITATOR SUPERFAMILY MULTIDRUG TRANSPORTER MFSC"/>
    <property type="match status" value="1"/>
</dbReference>
<dbReference type="EMBL" id="JBFASG010000015">
    <property type="protein sequence ID" value="MEV4924526.1"/>
    <property type="molecule type" value="Genomic_DNA"/>
</dbReference>
<dbReference type="PROSITE" id="PS50850">
    <property type="entry name" value="MFS"/>
    <property type="match status" value="1"/>
</dbReference>
<dbReference type="Gene3D" id="1.20.1250.20">
    <property type="entry name" value="MFS general substrate transporter like domains"/>
    <property type="match status" value="1"/>
</dbReference>
<dbReference type="Pfam" id="PF07690">
    <property type="entry name" value="MFS_1"/>
    <property type="match status" value="1"/>
</dbReference>
<reference evidence="9 10" key="1">
    <citation type="submission" date="2024-06" db="EMBL/GenBank/DDBJ databases">
        <title>The Natural Products Discovery Center: Release of the First 8490 Sequenced Strains for Exploring Actinobacteria Biosynthetic Diversity.</title>
        <authorList>
            <person name="Kalkreuter E."/>
            <person name="Kautsar S.A."/>
            <person name="Yang D."/>
            <person name="Bader C.D."/>
            <person name="Teijaro C.N."/>
            <person name="Fluegel L."/>
            <person name="Davis C.M."/>
            <person name="Simpson J.R."/>
            <person name="Lauterbach L."/>
            <person name="Steele A.D."/>
            <person name="Gui C."/>
            <person name="Meng S."/>
            <person name="Li G."/>
            <person name="Viehrig K."/>
            <person name="Ye F."/>
            <person name="Su P."/>
            <person name="Kiefer A.F."/>
            <person name="Nichols A."/>
            <person name="Cepeda A.J."/>
            <person name="Yan W."/>
            <person name="Fan B."/>
            <person name="Jiang Y."/>
            <person name="Adhikari A."/>
            <person name="Zheng C.-J."/>
            <person name="Schuster L."/>
            <person name="Cowan T.M."/>
            <person name="Smanski M.J."/>
            <person name="Chevrette M.G."/>
            <person name="De Carvalho L.P.S."/>
            <person name="Shen B."/>
        </authorList>
    </citation>
    <scope>NUCLEOTIDE SEQUENCE [LARGE SCALE GENOMIC DNA]</scope>
    <source>
        <strain evidence="9 10">NPDC053791</strain>
    </source>
</reference>
<evidence type="ECO:0000256" key="5">
    <source>
        <dbReference type="ARBA" id="ARBA00023136"/>
    </source>
</evidence>
<dbReference type="PANTHER" id="PTHR42718:SF9">
    <property type="entry name" value="MAJOR FACILITATOR SUPERFAMILY MULTIDRUG TRANSPORTER MFSC"/>
    <property type="match status" value="1"/>
</dbReference>
<dbReference type="Proteomes" id="UP001552479">
    <property type="component" value="Unassembled WGS sequence"/>
</dbReference>
<dbReference type="Gene3D" id="1.20.1720.10">
    <property type="entry name" value="Multidrug resistance protein D"/>
    <property type="match status" value="1"/>
</dbReference>
<protein>
    <submittedName>
        <fullName evidence="9">MFS transporter</fullName>
    </submittedName>
</protein>
<feature type="transmembrane region" description="Helical" evidence="7">
    <location>
        <begin position="270"/>
        <end position="292"/>
    </location>
</feature>
<evidence type="ECO:0000256" key="7">
    <source>
        <dbReference type="SAM" id="Phobius"/>
    </source>
</evidence>
<keyword evidence="6" id="KW-0046">Antibiotic resistance</keyword>
<gene>
    <name evidence="9" type="ORF">AB0L03_17050</name>
</gene>
<feature type="domain" description="Major facilitator superfamily (MFS) profile" evidence="8">
    <location>
        <begin position="16"/>
        <end position="465"/>
    </location>
</feature>
<name>A0ABV3IVN1_9ACTN</name>
<keyword evidence="2" id="KW-0813">Transport</keyword>
<comment type="caution">
    <text evidence="9">The sequence shown here is derived from an EMBL/GenBank/DDBJ whole genome shotgun (WGS) entry which is preliminary data.</text>
</comment>
<dbReference type="InterPro" id="IPR020846">
    <property type="entry name" value="MFS_dom"/>
</dbReference>
<evidence type="ECO:0000313" key="10">
    <source>
        <dbReference type="Proteomes" id="UP001552479"/>
    </source>
</evidence>
<evidence type="ECO:0000256" key="4">
    <source>
        <dbReference type="ARBA" id="ARBA00022989"/>
    </source>
</evidence>
<evidence type="ECO:0000256" key="1">
    <source>
        <dbReference type="ARBA" id="ARBA00004651"/>
    </source>
</evidence>
<evidence type="ECO:0000256" key="6">
    <source>
        <dbReference type="ARBA" id="ARBA00023251"/>
    </source>
</evidence>
<feature type="transmembrane region" description="Helical" evidence="7">
    <location>
        <begin position="437"/>
        <end position="461"/>
    </location>
</feature>
<feature type="transmembrane region" description="Helical" evidence="7">
    <location>
        <begin position="139"/>
        <end position="158"/>
    </location>
</feature>
<feature type="transmembrane region" description="Helical" evidence="7">
    <location>
        <begin position="231"/>
        <end position="249"/>
    </location>
</feature>
<feature type="transmembrane region" description="Helical" evidence="7">
    <location>
        <begin position="341"/>
        <end position="360"/>
    </location>
</feature>
<feature type="transmembrane region" description="Helical" evidence="7">
    <location>
        <begin position="82"/>
        <end position="101"/>
    </location>
</feature>
<feature type="transmembrane region" description="Helical" evidence="7">
    <location>
        <begin position="52"/>
        <end position="70"/>
    </location>
</feature>
<dbReference type="CDD" id="cd17504">
    <property type="entry name" value="MFS_MMR_MDR_like"/>
    <property type="match status" value="1"/>
</dbReference>
<feature type="transmembrane region" description="Helical" evidence="7">
    <location>
        <begin position="406"/>
        <end position="425"/>
    </location>
</feature>
<feature type="transmembrane region" description="Helical" evidence="7">
    <location>
        <begin position="366"/>
        <end position="394"/>
    </location>
</feature>
<feature type="transmembrane region" description="Helical" evidence="7">
    <location>
        <begin position="312"/>
        <end position="334"/>
    </location>
</feature>
<feature type="transmembrane region" description="Helical" evidence="7">
    <location>
        <begin position="107"/>
        <end position="127"/>
    </location>
</feature>
<evidence type="ECO:0000259" key="8">
    <source>
        <dbReference type="PROSITE" id="PS50850"/>
    </source>
</evidence>
<dbReference type="RefSeq" id="WP_366088517.1">
    <property type="nucleotide sequence ID" value="NZ_JBFASG010000015.1"/>
</dbReference>
<keyword evidence="3 7" id="KW-0812">Transmembrane</keyword>
<organism evidence="9 10">
    <name type="scientific">Streptomyces roseoverticillatus</name>
    <dbReference type="NCBI Taxonomy" id="66429"/>
    <lineage>
        <taxon>Bacteria</taxon>
        <taxon>Bacillati</taxon>
        <taxon>Actinomycetota</taxon>
        <taxon>Actinomycetes</taxon>
        <taxon>Kitasatosporales</taxon>
        <taxon>Streptomycetaceae</taxon>
        <taxon>Streptomyces</taxon>
    </lineage>
</organism>
<feature type="transmembrane region" description="Helical" evidence="7">
    <location>
        <begin position="201"/>
        <end position="219"/>
    </location>
</feature>
<dbReference type="InterPro" id="IPR011701">
    <property type="entry name" value="MFS"/>
</dbReference>
<sequence length="496" mass="50408">MNVSLTDHRPARVGVLVTALLTACIAFQLNASMLSPALKSIEDSLGASSAEIGLTQTAFFTSAALFSLFLPRLGDVIGRRKVLVGMLVLMAAGCVIAALATSVPMLFAGRIVQGFSGPVVPLCLIMLRQEVTEPKRYGTLLGVITAVNGGIAGVDSLAGGFLADEHGFQSVFWVMAVVAVLAAALAAFLTPESKVPGADRMDWPGVGLLVVSVGSLLVALNEAGKLGAANWGLIAVLVVVSAAAFALFWRTEDRSAHPLVATRHLRRRGTWATLLTTTLTMTGVFAVMNGLIPAFAQDADAGLGMGAEGSAWWTLTPYALAGLAMGPLAGRLAATHGYGRVLRIGLVGSAASVVLMILTIPAHSKALLLVASLLVGITYAGVANIVLNGLGIVLSPRENPGFLPGLNAGAFNLGAGLSFAVLYAVKTAVQPADAGSATGYTSGMIAGVVILAAALATSFLIPKPVEAEADAAAEAEAAAETVARPAAAGAPARTRG</sequence>
<evidence type="ECO:0000313" key="9">
    <source>
        <dbReference type="EMBL" id="MEV4924526.1"/>
    </source>
</evidence>
<dbReference type="InterPro" id="IPR036259">
    <property type="entry name" value="MFS_trans_sf"/>
</dbReference>
<evidence type="ECO:0000256" key="2">
    <source>
        <dbReference type="ARBA" id="ARBA00022448"/>
    </source>
</evidence>
<feature type="transmembrane region" description="Helical" evidence="7">
    <location>
        <begin position="12"/>
        <end position="32"/>
    </location>
</feature>
<comment type="subcellular location">
    <subcellularLocation>
        <location evidence="1">Cell membrane</location>
        <topology evidence="1">Multi-pass membrane protein</topology>
    </subcellularLocation>
</comment>
<keyword evidence="4 7" id="KW-1133">Transmembrane helix</keyword>
<dbReference type="SUPFAM" id="SSF103473">
    <property type="entry name" value="MFS general substrate transporter"/>
    <property type="match status" value="1"/>
</dbReference>
<proteinExistence type="predicted"/>
<keyword evidence="5 7" id="KW-0472">Membrane</keyword>
<feature type="transmembrane region" description="Helical" evidence="7">
    <location>
        <begin position="170"/>
        <end position="189"/>
    </location>
</feature>
<keyword evidence="10" id="KW-1185">Reference proteome</keyword>
<evidence type="ECO:0000256" key="3">
    <source>
        <dbReference type="ARBA" id="ARBA00022692"/>
    </source>
</evidence>